<keyword evidence="2" id="KW-0689">Ribosomal protein</keyword>
<gene>
    <name evidence="2" type="ORF">Tci_032245</name>
</gene>
<evidence type="ECO:0000313" key="2">
    <source>
        <dbReference type="EMBL" id="GEU60267.1"/>
    </source>
</evidence>
<sequence>MADSSPNGSPVNNLKVEVRAGSKKEHSPRYRKETHGRGDDIDVNTPISDFRGGSLAIVADMHSRTHRFEVKLMDLEPHDPYAKTAKRVAVLADEQRKTAKKEKLDNKRQRISKRHRKSTTQQMKGARSAYQKEATKKLRNSEVVLRGPHMPTPPPVATTAAHHVTYNIFVDNCRNGERTKLRLNHYPLEFKGWECVCLTIIAKLAMVHN</sequence>
<dbReference type="GO" id="GO:0005840">
    <property type="term" value="C:ribosome"/>
    <property type="evidence" value="ECO:0007669"/>
    <property type="project" value="UniProtKB-KW"/>
</dbReference>
<organism evidence="2">
    <name type="scientific">Tanacetum cinerariifolium</name>
    <name type="common">Dalmatian daisy</name>
    <name type="synonym">Chrysanthemum cinerariifolium</name>
    <dbReference type="NCBI Taxonomy" id="118510"/>
    <lineage>
        <taxon>Eukaryota</taxon>
        <taxon>Viridiplantae</taxon>
        <taxon>Streptophyta</taxon>
        <taxon>Embryophyta</taxon>
        <taxon>Tracheophyta</taxon>
        <taxon>Spermatophyta</taxon>
        <taxon>Magnoliopsida</taxon>
        <taxon>eudicotyledons</taxon>
        <taxon>Gunneridae</taxon>
        <taxon>Pentapetalae</taxon>
        <taxon>asterids</taxon>
        <taxon>campanulids</taxon>
        <taxon>Asterales</taxon>
        <taxon>Asteraceae</taxon>
        <taxon>Asteroideae</taxon>
        <taxon>Anthemideae</taxon>
        <taxon>Anthemidinae</taxon>
        <taxon>Tanacetum</taxon>
    </lineage>
</organism>
<feature type="compositionally biased region" description="Basic residues" evidence="1">
    <location>
        <begin position="109"/>
        <end position="118"/>
    </location>
</feature>
<feature type="compositionally biased region" description="Basic and acidic residues" evidence="1">
    <location>
        <begin position="95"/>
        <end position="108"/>
    </location>
</feature>
<protein>
    <submittedName>
        <fullName evidence="2">60S ribosomal protein L4</fullName>
    </submittedName>
</protein>
<dbReference type="AlphaFoldDB" id="A0A6L2LH23"/>
<feature type="region of interest" description="Disordered" evidence="1">
    <location>
        <begin position="95"/>
        <end position="136"/>
    </location>
</feature>
<feature type="compositionally biased region" description="Basic and acidic residues" evidence="1">
    <location>
        <begin position="16"/>
        <end position="40"/>
    </location>
</feature>
<keyword evidence="2" id="KW-0687">Ribonucleoprotein</keyword>
<accession>A0A6L2LH23</accession>
<proteinExistence type="predicted"/>
<dbReference type="EMBL" id="BKCJ010004308">
    <property type="protein sequence ID" value="GEU60267.1"/>
    <property type="molecule type" value="Genomic_DNA"/>
</dbReference>
<comment type="caution">
    <text evidence="2">The sequence shown here is derived from an EMBL/GenBank/DDBJ whole genome shotgun (WGS) entry which is preliminary data.</text>
</comment>
<feature type="compositionally biased region" description="Polar residues" evidence="1">
    <location>
        <begin position="1"/>
        <end position="12"/>
    </location>
</feature>
<reference evidence="2" key="1">
    <citation type="journal article" date="2019" name="Sci. Rep.">
        <title>Draft genome of Tanacetum cinerariifolium, the natural source of mosquito coil.</title>
        <authorList>
            <person name="Yamashiro T."/>
            <person name="Shiraishi A."/>
            <person name="Satake H."/>
            <person name="Nakayama K."/>
        </authorList>
    </citation>
    <scope>NUCLEOTIDE SEQUENCE</scope>
</reference>
<feature type="region of interest" description="Disordered" evidence="1">
    <location>
        <begin position="1"/>
        <end position="45"/>
    </location>
</feature>
<name>A0A6L2LH23_TANCI</name>
<evidence type="ECO:0000256" key="1">
    <source>
        <dbReference type="SAM" id="MobiDB-lite"/>
    </source>
</evidence>